<dbReference type="InterPro" id="IPR036721">
    <property type="entry name" value="RCK_C_sf"/>
</dbReference>
<keyword evidence="5" id="KW-0520">NAD</keyword>
<protein>
    <recommendedName>
        <fullName evidence="1">Trk system potassium uptake protein TrkA</fullName>
    </recommendedName>
</protein>
<evidence type="ECO:0000313" key="10">
    <source>
        <dbReference type="Proteomes" id="UP000196560"/>
    </source>
</evidence>
<keyword evidence="3" id="KW-0633">Potassium transport</keyword>
<dbReference type="Gene3D" id="3.40.50.720">
    <property type="entry name" value="NAD(P)-binding Rossmann-like Domain"/>
    <property type="match status" value="1"/>
</dbReference>
<dbReference type="GO" id="GO:0005886">
    <property type="term" value="C:plasma membrane"/>
    <property type="evidence" value="ECO:0007669"/>
    <property type="project" value="InterPro"/>
</dbReference>
<evidence type="ECO:0000256" key="5">
    <source>
        <dbReference type="ARBA" id="ARBA00023027"/>
    </source>
</evidence>
<evidence type="ECO:0000313" key="9">
    <source>
        <dbReference type="EMBL" id="OUN43375.1"/>
    </source>
</evidence>
<keyword evidence="10" id="KW-1185">Reference proteome</keyword>
<dbReference type="Gene3D" id="3.30.70.1450">
    <property type="entry name" value="Regulator of K+ conductance, C-terminal domain"/>
    <property type="match status" value="1"/>
</dbReference>
<dbReference type="InterPro" id="IPR036291">
    <property type="entry name" value="NAD(P)-bd_dom_sf"/>
</dbReference>
<dbReference type="Pfam" id="PF02254">
    <property type="entry name" value="TrkA_N"/>
    <property type="match status" value="1"/>
</dbReference>
<dbReference type="InterPro" id="IPR050721">
    <property type="entry name" value="Trk_Ktr_HKT_K-transport"/>
</dbReference>
<name>A0A1Y3U5E7_9ACTN</name>
<keyword evidence="2" id="KW-0813">Transport</keyword>
<evidence type="ECO:0000256" key="3">
    <source>
        <dbReference type="ARBA" id="ARBA00022538"/>
    </source>
</evidence>
<dbReference type="PANTHER" id="PTHR43833">
    <property type="entry name" value="POTASSIUM CHANNEL PROTEIN 2-RELATED-RELATED"/>
    <property type="match status" value="1"/>
</dbReference>
<dbReference type="PRINTS" id="PR00335">
    <property type="entry name" value="KUPTAKETRKA"/>
</dbReference>
<feature type="domain" description="RCK C-terminal" evidence="8">
    <location>
        <begin position="136"/>
        <end position="219"/>
    </location>
</feature>
<dbReference type="Proteomes" id="UP000196560">
    <property type="component" value="Unassembled WGS sequence"/>
</dbReference>
<gene>
    <name evidence="9" type="ORF">B5G21_04370</name>
</gene>
<evidence type="ECO:0000256" key="6">
    <source>
        <dbReference type="ARBA" id="ARBA00023065"/>
    </source>
</evidence>
<organism evidence="9 10">
    <name type="scientific">Enorma massiliensis</name>
    <dbReference type="NCBI Taxonomy" id="1472761"/>
    <lineage>
        <taxon>Bacteria</taxon>
        <taxon>Bacillati</taxon>
        <taxon>Actinomycetota</taxon>
        <taxon>Coriobacteriia</taxon>
        <taxon>Coriobacteriales</taxon>
        <taxon>Coriobacteriaceae</taxon>
        <taxon>Enorma</taxon>
    </lineage>
</organism>
<dbReference type="PROSITE" id="PS51201">
    <property type="entry name" value="RCK_N"/>
    <property type="match status" value="1"/>
</dbReference>
<dbReference type="PANTHER" id="PTHR43833:SF5">
    <property type="entry name" value="TRK SYSTEM POTASSIUM UPTAKE PROTEIN TRKA"/>
    <property type="match status" value="1"/>
</dbReference>
<evidence type="ECO:0000256" key="4">
    <source>
        <dbReference type="ARBA" id="ARBA00022958"/>
    </source>
</evidence>
<dbReference type="AlphaFoldDB" id="A0A1Y3U5E7"/>
<keyword evidence="4" id="KW-0630">Potassium</keyword>
<dbReference type="EMBL" id="NFHO01000004">
    <property type="protein sequence ID" value="OUN43375.1"/>
    <property type="molecule type" value="Genomic_DNA"/>
</dbReference>
<dbReference type="GO" id="GO:0015079">
    <property type="term" value="F:potassium ion transmembrane transporter activity"/>
    <property type="evidence" value="ECO:0007669"/>
    <property type="project" value="InterPro"/>
</dbReference>
<dbReference type="InterPro" id="IPR003148">
    <property type="entry name" value="RCK_N"/>
</dbReference>
<reference evidence="10" key="1">
    <citation type="submission" date="2017-04" db="EMBL/GenBank/DDBJ databases">
        <title>Function of individual gut microbiota members based on whole genome sequencing of pure cultures obtained from chicken caecum.</title>
        <authorList>
            <person name="Medvecky M."/>
            <person name="Cejkova D."/>
            <person name="Polansky O."/>
            <person name="Karasova D."/>
            <person name="Kubasova T."/>
            <person name="Cizek A."/>
            <person name="Rychlik I."/>
        </authorList>
    </citation>
    <scope>NUCLEOTIDE SEQUENCE [LARGE SCALE GENOMIC DNA]</scope>
    <source>
        <strain evidence="10">An70</strain>
    </source>
</reference>
<sequence length="219" mass="23355">MQVIIVGGGKTGAHLASRLTDDGIAVTVIEQRAEVVERVRQICPNASVIEGSGSDPEVLERAGVRIADAVAAVTGLDETNLVTSMLAKMEYAVPRVVARVNNPANAWMFTAVNGVDVGVNQAEITARFVIEGMDVHDMYTLMKLGRDEHSIVQVAVGAHARVAGLALKDIPFPAETIVTAVEHEGNLIVPNGDTVLESGDEAIIFTSEEGRDEIRRLFS</sequence>
<keyword evidence="6" id="KW-0406">Ion transport</keyword>
<dbReference type="SUPFAM" id="SSF51735">
    <property type="entry name" value="NAD(P)-binding Rossmann-fold domains"/>
    <property type="match status" value="1"/>
</dbReference>
<evidence type="ECO:0000259" key="8">
    <source>
        <dbReference type="PROSITE" id="PS51202"/>
    </source>
</evidence>
<proteinExistence type="predicted"/>
<dbReference type="InterPro" id="IPR006036">
    <property type="entry name" value="K_uptake_TrkA"/>
</dbReference>
<dbReference type="InterPro" id="IPR006037">
    <property type="entry name" value="RCK_C"/>
</dbReference>
<dbReference type="STRING" id="1118060.GCA_000311845_00666"/>
<dbReference type="Pfam" id="PF02080">
    <property type="entry name" value="TrkA_C"/>
    <property type="match status" value="1"/>
</dbReference>
<evidence type="ECO:0000256" key="1">
    <source>
        <dbReference type="ARBA" id="ARBA00017378"/>
    </source>
</evidence>
<dbReference type="eggNOG" id="COG0569">
    <property type="taxonomic scope" value="Bacteria"/>
</dbReference>
<comment type="caution">
    <text evidence="9">The sequence shown here is derived from an EMBL/GenBank/DDBJ whole genome shotgun (WGS) entry which is preliminary data.</text>
</comment>
<dbReference type="PROSITE" id="PS51202">
    <property type="entry name" value="RCK_C"/>
    <property type="match status" value="1"/>
</dbReference>
<evidence type="ECO:0000256" key="2">
    <source>
        <dbReference type="ARBA" id="ARBA00022448"/>
    </source>
</evidence>
<dbReference type="RefSeq" id="WP_087186181.1">
    <property type="nucleotide sequence ID" value="NZ_CALUIC010000015.1"/>
</dbReference>
<evidence type="ECO:0000259" key="7">
    <source>
        <dbReference type="PROSITE" id="PS51201"/>
    </source>
</evidence>
<accession>A0A1Y3U5E7</accession>
<dbReference type="SUPFAM" id="SSF116726">
    <property type="entry name" value="TrkA C-terminal domain-like"/>
    <property type="match status" value="1"/>
</dbReference>
<feature type="domain" description="RCK N-terminal" evidence="7">
    <location>
        <begin position="1"/>
        <end position="119"/>
    </location>
</feature>